<feature type="domain" description="Orn/DAP/Arg decarboxylase 2 C-terminal" evidence="3">
    <location>
        <begin position="135"/>
        <end position="222"/>
    </location>
</feature>
<dbReference type="GO" id="GO:0008836">
    <property type="term" value="F:diaminopimelate decarboxylase activity"/>
    <property type="evidence" value="ECO:0007669"/>
    <property type="project" value="TreeGrafter"/>
</dbReference>
<reference evidence="4" key="1">
    <citation type="submission" date="2016-10" db="EMBL/GenBank/DDBJ databases">
        <authorList>
            <person name="de Groot N.N."/>
        </authorList>
    </citation>
    <scope>NUCLEOTIDE SEQUENCE</scope>
</reference>
<dbReference type="EC" id="4.1.1.-" evidence="4"/>
<sequence length="244" mass="27705">MTKKASMGLRINPRLHLPIPNYCNPNLNYSHLGVDYLEFIDSLNSKSIDFSKLEGLHFHALFQSSEIGTTLLLDHVLEHYKTILPQLKWINLGGGHEFTSDNFNVNNFVKAVNNFQVLYPKIQLYFEPGEAVTKDCGEFISTVLDIIHIAGVNVLILDTSTETHLLDVAIVNQRLKIKGTQSESTPYFYKIYGNSCIQGDFIGEYFFKESLSLGDKVIFEDMMAYSMVKMTEFNGIKKALFTLI</sequence>
<dbReference type="PANTHER" id="PTHR43727:SF1">
    <property type="entry name" value="CARBOXYNORSPERMIDINE_CARBOXYSPERMIDINE DECARBOXYLASE"/>
    <property type="match status" value="1"/>
</dbReference>
<dbReference type="Pfam" id="PF00278">
    <property type="entry name" value="Orn_DAP_Arg_deC"/>
    <property type="match status" value="1"/>
</dbReference>
<dbReference type="SUPFAM" id="SSF51419">
    <property type="entry name" value="PLP-binding barrel"/>
    <property type="match status" value="1"/>
</dbReference>
<gene>
    <name evidence="4" type="ORF">MNB_SV-14-437</name>
</gene>
<dbReference type="PANTHER" id="PTHR43727">
    <property type="entry name" value="DIAMINOPIMELATE DECARBOXYLASE"/>
    <property type="match status" value="1"/>
</dbReference>
<keyword evidence="4" id="KW-0456">Lyase</keyword>
<proteinExistence type="predicted"/>
<dbReference type="SUPFAM" id="SSF50621">
    <property type="entry name" value="Alanine racemase C-terminal domain-like"/>
    <property type="match status" value="1"/>
</dbReference>
<protein>
    <submittedName>
        <fullName evidence="4">Carboxynorspermidine decarboxylase, putative</fullName>
        <ecNumber evidence="4">4.1.1.-</ecNumber>
    </submittedName>
</protein>
<dbReference type="GO" id="GO:0009089">
    <property type="term" value="P:lysine biosynthetic process via diaminopimelate"/>
    <property type="evidence" value="ECO:0007669"/>
    <property type="project" value="TreeGrafter"/>
</dbReference>
<evidence type="ECO:0000256" key="1">
    <source>
        <dbReference type="ARBA" id="ARBA00001933"/>
    </source>
</evidence>
<dbReference type="InterPro" id="IPR009006">
    <property type="entry name" value="Ala_racemase/Decarboxylase_C"/>
</dbReference>
<dbReference type="EMBL" id="FPHN01000005">
    <property type="protein sequence ID" value="SFV52253.1"/>
    <property type="molecule type" value="Genomic_DNA"/>
</dbReference>
<name>A0A1W1BFI1_9ZZZZ</name>
<accession>A0A1W1BFI1</accession>
<keyword evidence="2" id="KW-0663">Pyridoxal phosphate</keyword>
<dbReference type="AlphaFoldDB" id="A0A1W1BFI1"/>
<dbReference type="InterPro" id="IPR022643">
    <property type="entry name" value="De-COase2_C"/>
</dbReference>
<dbReference type="InterPro" id="IPR029066">
    <property type="entry name" value="PLP-binding_barrel"/>
</dbReference>
<evidence type="ECO:0000313" key="4">
    <source>
        <dbReference type="EMBL" id="SFV52253.1"/>
    </source>
</evidence>
<dbReference type="Gene3D" id="2.40.37.10">
    <property type="entry name" value="Lyase, Ornithine Decarboxylase, Chain A, domain 1"/>
    <property type="match status" value="1"/>
</dbReference>
<dbReference type="Gene3D" id="3.20.20.10">
    <property type="entry name" value="Alanine racemase"/>
    <property type="match status" value="1"/>
</dbReference>
<comment type="cofactor">
    <cofactor evidence="1">
        <name>pyridoxal 5'-phosphate</name>
        <dbReference type="ChEBI" id="CHEBI:597326"/>
    </cofactor>
</comment>
<organism evidence="4">
    <name type="scientific">hydrothermal vent metagenome</name>
    <dbReference type="NCBI Taxonomy" id="652676"/>
    <lineage>
        <taxon>unclassified sequences</taxon>
        <taxon>metagenomes</taxon>
        <taxon>ecological metagenomes</taxon>
    </lineage>
</organism>
<evidence type="ECO:0000256" key="2">
    <source>
        <dbReference type="ARBA" id="ARBA00022898"/>
    </source>
</evidence>
<evidence type="ECO:0000259" key="3">
    <source>
        <dbReference type="Pfam" id="PF00278"/>
    </source>
</evidence>